<evidence type="ECO:0000313" key="2">
    <source>
        <dbReference type="Proteomes" id="UP000198640"/>
    </source>
</evidence>
<reference evidence="1 2" key="1">
    <citation type="submission" date="2016-10" db="EMBL/GenBank/DDBJ databases">
        <authorList>
            <person name="de Groot N.N."/>
        </authorList>
    </citation>
    <scope>NUCLEOTIDE SEQUENCE [LARGE SCALE GENOMIC DNA]</scope>
    <source>
        <strain evidence="1 2">Nm1</strain>
    </source>
</reference>
<sequence>MSNIPTSIPAILFESPMGFGDFVERLRLLVLPKLRDENFIVQQQLKKISDNLSKSIDPTP</sequence>
<evidence type="ECO:0000313" key="1">
    <source>
        <dbReference type="EMBL" id="SDZ08246.1"/>
    </source>
</evidence>
<protein>
    <submittedName>
        <fullName evidence="1">Uncharacterized protein</fullName>
    </submittedName>
</protein>
<dbReference type="EMBL" id="FNOY01000131">
    <property type="protein sequence ID" value="SDZ08246.1"/>
    <property type="molecule type" value="Genomic_DNA"/>
</dbReference>
<dbReference type="Proteomes" id="UP000198640">
    <property type="component" value="Unassembled WGS sequence"/>
</dbReference>
<proteinExistence type="predicted"/>
<organism evidence="1 2">
    <name type="scientific">Nitrosomonas halophila</name>
    <dbReference type="NCBI Taxonomy" id="44576"/>
    <lineage>
        <taxon>Bacteria</taxon>
        <taxon>Pseudomonadati</taxon>
        <taxon>Pseudomonadota</taxon>
        <taxon>Betaproteobacteria</taxon>
        <taxon>Nitrosomonadales</taxon>
        <taxon>Nitrosomonadaceae</taxon>
        <taxon>Nitrosomonas</taxon>
    </lineage>
</organism>
<keyword evidence="2" id="KW-1185">Reference proteome</keyword>
<dbReference type="RefSeq" id="WP_090415940.1">
    <property type="nucleotide sequence ID" value="NZ_FNOY01000131.1"/>
</dbReference>
<name>A0A1H3Q4F0_9PROT</name>
<dbReference type="AlphaFoldDB" id="A0A1H3Q4F0"/>
<accession>A0A1H3Q4F0</accession>
<gene>
    <name evidence="1" type="ORF">SAMN05421881_11313</name>
</gene>